<evidence type="ECO:0000259" key="8">
    <source>
        <dbReference type="Pfam" id="PF24101"/>
    </source>
</evidence>
<feature type="region of interest" description="Disordered" evidence="6">
    <location>
        <begin position="32"/>
        <end position="51"/>
    </location>
</feature>
<evidence type="ECO:0000256" key="2">
    <source>
        <dbReference type="ARBA" id="ARBA00022553"/>
    </source>
</evidence>
<dbReference type="PANTHER" id="PTHR15180:SF1">
    <property type="entry name" value="GENERAL TRANSCRIPTION FACTOR 3C POLYPEPTIDE 1"/>
    <property type="match status" value="1"/>
</dbReference>
<evidence type="ECO:0000256" key="3">
    <source>
        <dbReference type="ARBA" id="ARBA00023125"/>
    </source>
</evidence>
<feature type="domain" description="B-block binding subunit of TFIIIC" evidence="7">
    <location>
        <begin position="316"/>
        <end position="389"/>
    </location>
</feature>
<gene>
    <name evidence="9" type="ORF">Zmor_020909</name>
</gene>
<evidence type="ECO:0000256" key="6">
    <source>
        <dbReference type="SAM" id="MobiDB-lite"/>
    </source>
</evidence>
<keyword evidence="5" id="KW-0539">Nucleus</keyword>
<keyword evidence="10" id="KW-1185">Reference proteome</keyword>
<dbReference type="GO" id="GO:0006384">
    <property type="term" value="P:transcription initiation at RNA polymerase III promoter"/>
    <property type="evidence" value="ECO:0007669"/>
    <property type="project" value="InterPro"/>
</dbReference>
<dbReference type="InterPro" id="IPR056467">
    <property type="entry name" value="eWH_GTF3C1"/>
</dbReference>
<dbReference type="PANTHER" id="PTHR15180">
    <property type="entry name" value="GENERAL TRANSCRIPTION FACTOR 3C POLYPEPTIDE 1"/>
    <property type="match status" value="1"/>
</dbReference>
<evidence type="ECO:0000256" key="5">
    <source>
        <dbReference type="ARBA" id="ARBA00023242"/>
    </source>
</evidence>
<evidence type="ECO:0008006" key="11">
    <source>
        <dbReference type="Google" id="ProtNLM"/>
    </source>
</evidence>
<dbReference type="Pfam" id="PF04182">
    <property type="entry name" value="B-block_TFIIIC"/>
    <property type="match status" value="1"/>
</dbReference>
<sequence>MESSPEPEPEKAVSLPELVILKREQFTTDYMAEDNLPKDNLEAPCSEDSTCTMKPATKSASRKRKYVFNTDNAVPKKIGKFYFINDQTTKPRRPKITKFKAAAPERQKSFSKKRHKLHYTKVDSSGNMYLMHRVHSKSDLFFNDEKKCSYEPFKKLDLAFHIVDEIALEGLDGITLEAFWKRLKNVFPNYISKSVADKIWRVICNNKRINFYVLKEPRNELVFFDRCKYLDIDSGMFVEPFMEYNDIYPFASVNGTEIRGSCSTFHTRKENNGVRKFSVDKAIKLYDQKLVFMADQSLRSKALINEEADPNIELQDVEYCMLEKIGRSRDQGEFTQSKMSLPHDVKKVYHNRKVLLQHYLIAHQSFCLKSLPMRQNISGGLIHLSRFYRKRKTKQIAIMERVSHILKSKPNNQIELNEFRKIFGRNISLVKLIKTADFRKFFKLYIFPYRKLYPNATKQEYLNKNKLKERDVKVLRMIDPYANVTALMDAKDSKEILHEKTDNSPGYKVMNYEYLRQIFLYILSSEQVGVTIQEIHDHFKTDFYTVRLAVRKLLVRNVIRSSKIDLGRQQSLKFFAKCYAVDDCHIQMQPKVHELSDETISRVLKNYDHQGKYECSSEPETLPIPAQTHFKLSFEPFCCTSFLTETVDSYSEELTIYDIVSKGRDKLLLIESNISTYYMSEWDDFFLKREDFFKSIQLFQNGFGKVIYNFLMTVCLNESLQADNEIVFAINNIASDGKIRCHFNPHRMINIPRNFTSAHSDNYHLDAISKIYILEAMLSECHKPNHCVEQIKSVFERFMLFLGKRKRKNDEPTKTEPKIEVQVSSNVVMEKYMGATPTVEWCGQDAEITVEVFASTKPKEMRAPGSMFSTDDVNVTQRYINRANLILSTVYEQKVVPDVWTLYKDVVKEEGEEGYDKKACRKSIVSIITRLVAEGYIKCYKIIMNGKNMTKTQSFMCVHEVGHNHGTILSNIEHLKLKFYVGGSHTQKTVSIKKKKESPFSNTDVRDSISELKQLAGTHMATGLKVDKTKGKIYGYTPKFVRMRVLHEHLFYVIREMTECDSLTTQQVFELFKNSKIKLSPTEISEMPPIYRNEVSWKMFIPCMPLNTHRPKGWALACDFVLRMPLSVFVKLYNIQYDIPELETYLHHPIKKHYLLRYLPPTVRNILLHRRKYFHSIYETICNLCYVGLVQLGPRSVKEKDQIFVYLNSKATLFDTCSSKPGYNHIEDKKYKKISIEFKTGNDIEIYWSEMLRICMNTQLGRRKILDGQIVTIEECSSKPAMFETLRAKQFDEAVSNDNGMIPGDHRGAAGFDSSVWSFVKRNWVWNATKEKGPPAPVVKKEKIDIALPEAIQYDLVAKGGPPERKIYLKKKSKKKVAKPTEVKRFSKKKFMRKITAPKKKRMREYYDAIDRSIMKKNPGIKVTWTEEEDQLLRYCRIACVFLCPVSKKQFIPYNILRDVLHQIHPPSKNKTARAIQRRIYVLLTHDEILKNMETNVENLLNSDSISKYFEQIHNRYKNGKKLSDTHIYIAFVYLMSYICKHKKEVELLLLDYFTSFDFFSDVNIADFEPLLQSCEDTTNAIIYTAPKTVEDITKDTIKSVVHCSMACRKNTSGWILLLSRIYKKFQDDLVRAAEISLKKHQFFVHNKSAEVKTINNPWPSPIKFSHVYNVMKTPSYTPEMYKRGFKNFAALITRKTGAEVPKFLECNELNSFWEKINFVFDVPEMGIIMNPEIEDHSEVIEELAKRFQIYLDQIYRKNNGPQKSSLSSVDKESPHQVEKNIDEIKDEVRHLIFRVPYLLEGNLDMCFRKMLDSNSILEISNYIFLMIVDLKKFAETSISVEDLRRFVDEIEDDVVDDHQKLMTSLSKIVFAIQNIHQSQLEQDQSSFEEVFKVWEAEVWDEVRIEKDEDTSGGRKPLFTKNYASGMEHSIKQAQEGDFPSLEEIKEGIMSEVANSEERKIPHITDLIMLLNEDRFPHLDTDVETIERMKDHFVMQYPKLEEFVVEDLEQMMELDVIQKLTDDSIVEVVKQKTDNIVGPCQLDRVIKYIRSRGGSEDDVKVVEDMVNFIREKKEFGTSGRELKINFEHKMSLSLVDILHFLDEINVILRTGVVSIVYVYHEYQSEWLVETFLLSPKEREMLESKQKQEIEKKLKNMIGEKILSSDPRKVQLKPWTHLDGSINDEVFHGWLASILCRCTDFPNIPFMVLCEHFHYIKPVDMYLLLEILEALGCVDIYVLKTEEKGLFSERSVVAECKATCLDKFEDMFVRPTNVAGLCFGSFLDKVLL</sequence>
<dbReference type="EMBL" id="JALNTZ010000006">
    <property type="protein sequence ID" value="KAJ3649152.1"/>
    <property type="molecule type" value="Genomic_DNA"/>
</dbReference>
<dbReference type="GO" id="GO:0000127">
    <property type="term" value="C:transcription factor TFIIIC complex"/>
    <property type="evidence" value="ECO:0007669"/>
    <property type="project" value="InterPro"/>
</dbReference>
<keyword evidence="3" id="KW-0238">DNA-binding</keyword>
<dbReference type="Pfam" id="PF24101">
    <property type="entry name" value="WHD_GTF3C1"/>
    <property type="match status" value="1"/>
</dbReference>
<comment type="caution">
    <text evidence="9">The sequence shown here is derived from an EMBL/GenBank/DDBJ whole genome shotgun (WGS) entry which is preliminary data.</text>
</comment>
<accession>A0AA38I7C1</accession>
<dbReference type="InterPro" id="IPR007309">
    <property type="entry name" value="TFIIIC_Bblock-bd"/>
</dbReference>
<keyword evidence="4" id="KW-0804">Transcription</keyword>
<feature type="domain" description="GTF3C1 extended winged-helix" evidence="8">
    <location>
        <begin position="875"/>
        <end position="974"/>
    </location>
</feature>
<dbReference type="Proteomes" id="UP001168821">
    <property type="component" value="Unassembled WGS sequence"/>
</dbReference>
<dbReference type="InterPro" id="IPR044210">
    <property type="entry name" value="Tfc3-like"/>
</dbReference>
<dbReference type="GO" id="GO:0042791">
    <property type="term" value="P:5S class rRNA transcription by RNA polymerase III"/>
    <property type="evidence" value="ECO:0007669"/>
    <property type="project" value="TreeGrafter"/>
</dbReference>
<evidence type="ECO:0000259" key="7">
    <source>
        <dbReference type="Pfam" id="PF04182"/>
    </source>
</evidence>
<keyword evidence="2" id="KW-0597">Phosphoprotein</keyword>
<evidence type="ECO:0000313" key="10">
    <source>
        <dbReference type="Proteomes" id="UP001168821"/>
    </source>
</evidence>
<protein>
    <recommendedName>
        <fullName evidence="11">General transcription factor 3C polypeptide 1</fullName>
    </recommendedName>
</protein>
<name>A0AA38I7C1_9CUCU</name>
<dbReference type="GO" id="GO:0005634">
    <property type="term" value="C:nucleus"/>
    <property type="evidence" value="ECO:0007669"/>
    <property type="project" value="UniProtKB-SubCell"/>
</dbReference>
<proteinExistence type="predicted"/>
<evidence type="ECO:0000256" key="4">
    <source>
        <dbReference type="ARBA" id="ARBA00023163"/>
    </source>
</evidence>
<organism evidence="9 10">
    <name type="scientific">Zophobas morio</name>
    <dbReference type="NCBI Taxonomy" id="2755281"/>
    <lineage>
        <taxon>Eukaryota</taxon>
        <taxon>Metazoa</taxon>
        <taxon>Ecdysozoa</taxon>
        <taxon>Arthropoda</taxon>
        <taxon>Hexapoda</taxon>
        <taxon>Insecta</taxon>
        <taxon>Pterygota</taxon>
        <taxon>Neoptera</taxon>
        <taxon>Endopterygota</taxon>
        <taxon>Coleoptera</taxon>
        <taxon>Polyphaga</taxon>
        <taxon>Cucujiformia</taxon>
        <taxon>Tenebrionidae</taxon>
        <taxon>Zophobas</taxon>
    </lineage>
</organism>
<comment type="subcellular location">
    <subcellularLocation>
        <location evidence="1">Nucleus</location>
    </subcellularLocation>
</comment>
<dbReference type="GO" id="GO:0003677">
    <property type="term" value="F:DNA binding"/>
    <property type="evidence" value="ECO:0007669"/>
    <property type="project" value="UniProtKB-KW"/>
</dbReference>
<reference evidence="9" key="1">
    <citation type="journal article" date="2023" name="G3 (Bethesda)">
        <title>Whole genome assemblies of Zophobas morio and Tenebrio molitor.</title>
        <authorList>
            <person name="Kaur S."/>
            <person name="Stinson S.A."/>
            <person name="diCenzo G.C."/>
        </authorList>
    </citation>
    <scope>NUCLEOTIDE SEQUENCE</scope>
    <source>
        <strain evidence="9">QUZm001</strain>
    </source>
</reference>
<evidence type="ECO:0000313" key="9">
    <source>
        <dbReference type="EMBL" id="KAJ3649152.1"/>
    </source>
</evidence>
<evidence type="ECO:0000256" key="1">
    <source>
        <dbReference type="ARBA" id="ARBA00004123"/>
    </source>
</evidence>